<dbReference type="AlphaFoldDB" id="A0A6G0HFX3"/>
<dbReference type="GO" id="GO:0005634">
    <property type="term" value="C:nucleus"/>
    <property type="evidence" value="ECO:0007669"/>
    <property type="project" value="UniProtKB-SubCell"/>
</dbReference>
<dbReference type="EMBL" id="REGW02000043">
    <property type="protein sequence ID" value="KAE8278079.1"/>
    <property type="molecule type" value="Genomic_DNA"/>
</dbReference>
<dbReference type="InterPro" id="IPR012337">
    <property type="entry name" value="RNaseH-like_sf"/>
</dbReference>
<organism evidence="7 8">
    <name type="scientific">Larimichthys crocea</name>
    <name type="common">Large yellow croaker</name>
    <name type="synonym">Pseudosciaena crocea</name>
    <dbReference type="NCBI Taxonomy" id="215358"/>
    <lineage>
        <taxon>Eukaryota</taxon>
        <taxon>Metazoa</taxon>
        <taxon>Chordata</taxon>
        <taxon>Craniata</taxon>
        <taxon>Vertebrata</taxon>
        <taxon>Euteleostomi</taxon>
        <taxon>Actinopterygii</taxon>
        <taxon>Neopterygii</taxon>
        <taxon>Teleostei</taxon>
        <taxon>Neoteleostei</taxon>
        <taxon>Acanthomorphata</taxon>
        <taxon>Eupercaria</taxon>
        <taxon>Sciaenidae</taxon>
        <taxon>Larimichthys</taxon>
    </lineage>
</organism>
<comment type="subcellular location">
    <subcellularLocation>
        <location evidence="1">Nucleus</location>
    </subcellularLocation>
</comment>
<dbReference type="InterPro" id="IPR008906">
    <property type="entry name" value="HATC_C_dom"/>
</dbReference>
<keyword evidence="8" id="KW-1185">Reference proteome</keyword>
<sequence length="472" mass="52980">MKKVSHIYDDERRDKEELLAVSCHVALTGDHWTSVSNHNYLGVTAHLIDSEWKLKSFALTVRKTVTRHYADACAEQFDAVTKEWQIEKKVTTIGTDSARNMVAAARQLPFEHVPCAAHILQRTITVSLEESSFDTALAKCRKIVGHFKHSPASTEELHQQQTALGQAREPLAQDVSTRWNSTLSMISRYLRNQEAVNATLAQQRHNLATLTNLECEKLQKLEVVLEPCKYVTELLGGDSYVSCSVVLLAICHLNRVMEPTDEDPGYMIKFKTAFLKDLDARKANINIRWLKVATALDQRFKDLKSLHKNERDEVWTWIEEMLRQSEAGLAPPQPTEDEPAAKKSFLLLCSSDSDSDKEELGPLARYKAEPCIRMHECPLEWWAAHAGAYGQLSSLARKYLATPATSVPCERLFSLAVPDSALAARVPLVSLPVALSLASCPVVQQLASCSAIRPLERFHLLRCQHHRSSAHV</sequence>
<dbReference type="Pfam" id="PF05699">
    <property type="entry name" value="Dimer_Tnp_hAT"/>
    <property type="match status" value="1"/>
</dbReference>
<evidence type="ECO:0000256" key="4">
    <source>
        <dbReference type="ARBA" id="ARBA00022833"/>
    </source>
</evidence>
<comment type="caution">
    <text evidence="7">The sequence shown here is derived from an EMBL/GenBank/DDBJ whole genome shotgun (WGS) entry which is preliminary data.</text>
</comment>
<evidence type="ECO:0000313" key="7">
    <source>
        <dbReference type="EMBL" id="KAE8278079.1"/>
    </source>
</evidence>
<evidence type="ECO:0000256" key="1">
    <source>
        <dbReference type="ARBA" id="ARBA00004123"/>
    </source>
</evidence>
<dbReference type="PANTHER" id="PTHR46481:SF10">
    <property type="entry name" value="ZINC FINGER BED DOMAIN-CONTAINING PROTEIN 39"/>
    <property type="match status" value="1"/>
</dbReference>
<name>A0A6G0HFX3_LARCR</name>
<dbReference type="GO" id="GO:0008270">
    <property type="term" value="F:zinc ion binding"/>
    <property type="evidence" value="ECO:0007669"/>
    <property type="project" value="UniProtKB-KW"/>
</dbReference>
<accession>A0A6G0HFX3</accession>
<dbReference type="SUPFAM" id="SSF53098">
    <property type="entry name" value="Ribonuclease H-like"/>
    <property type="match status" value="1"/>
</dbReference>
<keyword evidence="5" id="KW-0539">Nucleus</keyword>
<keyword evidence="3" id="KW-0863">Zinc-finger</keyword>
<dbReference type="GO" id="GO:0046983">
    <property type="term" value="F:protein dimerization activity"/>
    <property type="evidence" value="ECO:0007669"/>
    <property type="project" value="InterPro"/>
</dbReference>
<evidence type="ECO:0000313" key="8">
    <source>
        <dbReference type="Proteomes" id="UP000424527"/>
    </source>
</evidence>
<evidence type="ECO:0000256" key="3">
    <source>
        <dbReference type="ARBA" id="ARBA00022771"/>
    </source>
</evidence>
<proteinExistence type="predicted"/>
<feature type="domain" description="HAT C-terminal dimerisation" evidence="6">
    <location>
        <begin position="363"/>
        <end position="416"/>
    </location>
</feature>
<reference evidence="7 8" key="1">
    <citation type="submission" date="2019-07" db="EMBL/GenBank/DDBJ databases">
        <title>Chromosome genome assembly for large yellow croaker.</title>
        <authorList>
            <person name="Xiao S."/>
        </authorList>
    </citation>
    <scope>NUCLEOTIDE SEQUENCE [LARGE SCALE GENOMIC DNA]</scope>
    <source>
        <strain evidence="7">JMULYC20181020</strain>
        <tissue evidence="7">Muscle</tissue>
    </source>
</reference>
<protein>
    <recommendedName>
        <fullName evidence="6">HAT C-terminal dimerisation domain-containing protein</fullName>
    </recommendedName>
</protein>
<evidence type="ECO:0000256" key="5">
    <source>
        <dbReference type="ARBA" id="ARBA00023242"/>
    </source>
</evidence>
<evidence type="ECO:0000256" key="2">
    <source>
        <dbReference type="ARBA" id="ARBA00022723"/>
    </source>
</evidence>
<dbReference type="Proteomes" id="UP000424527">
    <property type="component" value="Unassembled WGS sequence"/>
</dbReference>
<keyword evidence="4" id="KW-0862">Zinc</keyword>
<dbReference type="InterPro" id="IPR052035">
    <property type="entry name" value="ZnF_BED_domain_contain"/>
</dbReference>
<keyword evidence="2" id="KW-0479">Metal-binding</keyword>
<evidence type="ECO:0000259" key="6">
    <source>
        <dbReference type="Pfam" id="PF05699"/>
    </source>
</evidence>
<dbReference type="PANTHER" id="PTHR46481">
    <property type="entry name" value="ZINC FINGER BED DOMAIN-CONTAINING PROTEIN 4"/>
    <property type="match status" value="1"/>
</dbReference>
<gene>
    <name evidence="7" type="ORF">D5F01_LYC23856</name>
</gene>